<dbReference type="InterPro" id="IPR042100">
    <property type="entry name" value="Bug_dom1"/>
</dbReference>
<sequence>MLREKEGSGIPEQDDSHFHPFSAGGAADLSVRALQPKLEKELGQSVEVIDKPGGSGALAMNEVIKSAADGYTLGFTGVGPAVITPLSNDVGYTPEDFATVGAHMLIPYVLVVPYDSKYENLSQFLDEVKANPNKIRIGTPGPASTSYLALQQLAEKQGLQFQIVPFNGGVDTINALLGSNVEAIVNVDSELPAYLNDKKFKTLTVLSDKRSTVVPDTPTSAEQGIDFTINSVPPNGLYAPKGTPANVIAKLEKAIKAATEDEEVKKTFQNIHINPEFTSAADFRKAIDDSYAYYKEILKK</sequence>
<feature type="region of interest" description="Disordered" evidence="2">
    <location>
        <begin position="1"/>
        <end position="21"/>
    </location>
</feature>
<dbReference type="Gene3D" id="3.40.190.10">
    <property type="entry name" value="Periplasmic binding protein-like II"/>
    <property type="match status" value="1"/>
</dbReference>
<dbReference type="EMBL" id="QXJM01000038">
    <property type="protein sequence ID" value="RIE03247.1"/>
    <property type="molecule type" value="Genomic_DNA"/>
</dbReference>
<accession>A0A398CTQ8</accession>
<evidence type="ECO:0000313" key="3">
    <source>
        <dbReference type="EMBL" id="RIE03247.1"/>
    </source>
</evidence>
<dbReference type="Pfam" id="PF03401">
    <property type="entry name" value="TctC"/>
    <property type="match status" value="1"/>
</dbReference>
<comment type="similarity">
    <text evidence="1">Belongs to the UPF0065 (bug) family.</text>
</comment>
<dbReference type="InterPro" id="IPR005064">
    <property type="entry name" value="BUG"/>
</dbReference>
<comment type="caution">
    <text evidence="3">The sequence shown here is derived from an EMBL/GenBank/DDBJ whole genome shotgun (WGS) entry which is preliminary data.</text>
</comment>
<proteinExistence type="inferred from homology"/>
<protein>
    <submittedName>
        <fullName evidence="3">Tripartite tricarboxylate transporter substrate binding protein</fullName>
    </submittedName>
</protein>
<dbReference type="CDD" id="cd07012">
    <property type="entry name" value="PBP2_Bug_TTT"/>
    <property type="match status" value="1"/>
</dbReference>
<organism evidence="3 4">
    <name type="scientific">Cohnella faecalis</name>
    <dbReference type="NCBI Taxonomy" id="2315694"/>
    <lineage>
        <taxon>Bacteria</taxon>
        <taxon>Bacillati</taxon>
        <taxon>Bacillota</taxon>
        <taxon>Bacilli</taxon>
        <taxon>Bacillales</taxon>
        <taxon>Paenibacillaceae</taxon>
        <taxon>Cohnella</taxon>
    </lineage>
</organism>
<reference evidence="3 4" key="1">
    <citation type="submission" date="2018-09" db="EMBL/GenBank/DDBJ databases">
        <title>Cohnella cavernae sp. nov., isolated from a karst cave.</title>
        <authorList>
            <person name="Zhu H."/>
        </authorList>
    </citation>
    <scope>NUCLEOTIDE SEQUENCE [LARGE SCALE GENOMIC DNA]</scope>
    <source>
        <strain evidence="3 4">K2E09-144</strain>
    </source>
</reference>
<dbReference type="SUPFAM" id="SSF53850">
    <property type="entry name" value="Periplasmic binding protein-like II"/>
    <property type="match status" value="1"/>
</dbReference>
<keyword evidence="4" id="KW-1185">Reference proteome</keyword>
<evidence type="ECO:0000256" key="2">
    <source>
        <dbReference type="SAM" id="MobiDB-lite"/>
    </source>
</evidence>
<evidence type="ECO:0000256" key="1">
    <source>
        <dbReference type="ARBA" id="ARBA00006987"/>
    </source>
</evidence>
<dbReference type="Gene3D" id="3.40.190.150">
    <property type="entry name" value="Bordetella uptake gene, domain 1"/>
    <property type="match status" value="1"/>
</dbReference>
<dbReference type="AlphaFoldDB" id="A0A398CTQ8"/>
<dbReference type="PANTHER" id="PTHR42928">
    <property type="entry name" value="TRICARBOXYLATE-BINDING PROTEIN"/>
    <property type="match status" value="1"/>
</dbReference>
<dbReference type="PIRSF" id="PIRSF017082">
    <property type="entry name" value="YflP"/>
    <property type="match status" value="1"/>
</dbReference>
<evidence type="ECO:0000313" key="4">
    <source>
        <dbReference type="Proteomes" id="UP000266340"/>
    </source>
</evidence>
<gene>
    <name evidence="3" type="ORF">D3H35_12795</name>
</gene>
<dbReference type="Proteomes" id="UP000266340">
    <property type="component" value="Unassembled WGS sequence"/>
</dbReference>
<dbReference type="PANTHER" id="PTHR42928:SF5">
    <property type="entry name" value="BLR1237 PROTEIN"/>
    <property type="match status" value="1"/>
</dbReference>
<name>A0A398CTQ8_9BACL</name>